<dbReference type="HOGENOM" id="CLU_000288_138_6_1"/>
<keyword evidence="3" id="KW-1185">Reference proteome</keyword>
<dbReference type="EMBL" id="KN833823">
    <property type="protein sequence ID" value="KIK17651.1"/>
    <property type="molecule type" value="Genomic_DNA"/>
</dbReference>
<protein>
    <recommendedName>
        <fullName evidence="1">Heterokaryon incompatibility domain-containing protein</fullName>
    </recommendedName>
</protein>
<dbReference type="InterPro" id="IPR010730">
    <property type="entry name" value="HET"/>
</dbReference>
<dbReference type="OrthoDB" id="9991317at2759"/>
<evidence type="ECO:0000313" key="2">
    <source>
        <dbReference type="EMBL" id="KIK17651.1"/>
    </source>
</evidence>
<proteinExistence type="predicted"/>
<sequence length="560" mass="63166">MKFNSQVVMTSSDASGVTHLDIEQVIRNAAFEILKTMPTRLLYTPTGILCNRDEQVSHFMNSEQYKRLVSQCKTHDQHQQMDRIHADISRHFQYVTLSHRWGKGEPSLRDIEGHTIYGMSIKGGFGKLQAFCRIALEWNYLWAWSDTCCIDKHSSAEVQETIGSMFAWYRQSALTIVYLSDVADTASLGSSEWFERGWTLQELLAPRSLLFYTENWSLYKNSPSLNHKTDVAMLAELESVTGIERRFFKSFSPGMDNACSRLQWASLRHTTRPEDIAYSLFGIFNVHLPVMYGESAENALGRLLTEIVSQSGDISVLDWVGEPSPFHSCFPAHITSYQMLRSPTSQPNAEEQCSVISQQPTLFKVLWKLRGSLATSHLPDFLGQSLLPSSIAHRVLPVHRRKPASYASSEVYDFHSLARVPLPRFFNHLLTLPCIAYRVTSVQLKGAHPSTPNCTYSIQAFGLTPLEIALPTKLEDLTRPQAVLHLVRPWHSKLLGPSADLDVVTDQQILSALGTPFNALLLTQLPHNEHKRIASSTLITAQPKNRASILNSKIRIFNVV</sequence>
<dbReference type="STRING" id="765257.A0A0C9YLS2"/>
<feature type="domain" description="Heterokaryon incompatibility" evidence="1">
    <location>
        <begin position="94"/>
        <end position="185"/>
    </location>
</feature>
<reference evidence="2 3" key="1">
    <citation type="submission" date="2014-04" db="EMBL/GenBank/DDBJ databases">
        <authorList>
            <consortium name="DOE Joint Genome Institute"/>
            <person name="Kuo A."/>
            <person name="Kohler A."/>
            <person name="Costa M.D."/>
            <person name="Nagy L.G."/>
            <person name="Floudas D."/>
            <person name="Copeland A."/>
            <person name="Barry K.W."/>
            <person name="Cichocki N."/>
            <person name="Veneault-Fourrey C."/>
            <person name="LaButti K."/>
            <person name="Lindquist E.A."/>
            <person name="Lipzen A."/>
            <person name="Lundell T."/>
            <person name="Morin E."/>
            <person name="Murat C."/>
            <person name="Sun H."/>
            <person name="Tunlid A."/>
            <person name="Henrissat B."/>
            <person name="Grigoriev I.V."/>
            <person name="Hibbett D.S."/>
            <person name="Martin F."/>
            <person name="Nordberg H.P."/>
            <person name="Cantor M.N."/>
            <person name="Hua S.X."/>
        </authorList>
    </citation>
    <scope>NUCLEOTIDE SEQUENCE [LARGE SCALE GENOMIC DNA]</scope>
    <source>
        <strain evidence="2 3">441</strain>
    </source>
</reference>
<dbReference type="Proteomes" id="UP000054018">
    <property type="component" value="Unassembled WGS sequence"/>
</dbReference>
<organism evidence="2 3">
    <name type="scientific">Pisolithus microcarpus 441</name>
    <dbReference type="NCBI Taxonomy" id="765257"/>
    <lineage>
        <taxon>Eukaryota</taxon>
        <taxon>Fungi</taxon>
        <taxon>Dikarya</taxon>
        <taxon>Basidiomycota</taxon>
        <taxon>Agaricomycotina</taxon>
        <taxon>Agaricomycetes</taxon>
        <taxon>Agaricomycetidae</taxon>
        <taxon>Boletales</taxon>
        <taxon>Sclerodermatineae</taxon>
        <taxon>Pisolithaceae</taxon>
        <taxon>Pisolithus</taxon>
    </lineage>
</organism>
<gene>
    <name evidence="2" type="ORF">PISMIDRAFT_685111</name>
</gene>
<evidence type="ECO:0000313" key="3">
    <source>
        <dbReference type="Proteomes" id="UP000054018"/>
    </source>
</evidence>
<dbReference type="Pfam" id="PF06985">
    <property type="entry name" value="HET"/>
    <property type="match status" value="1"/>
</dbReference>
<dbReference type="AlphaFoldDB" id="A0A0C9YLS2"/>
<name>A0A0C9YLS2_9AGAM</name>
<evidence type="ECO:0000259" key="1">
    <source>
        <dbReference type="Pfam" id="PF06985"/>
    </source>
</evidence>
<accession>A0A0C9YLS2</accession>
<dbReference type="PANTHER" id="PTHR10622:SF10">
    <property type="entry name" value="HET DOMAIN-CONTAINING PROTEIN"/>
    <property type="match status" value="1"/>
</dbReference>
<dbReference type="PANTHER" id="PTHR10622">
    <property type="entry name" value="HET DOMAIN-CONTAINING PROTEIN"/>
    <property type="match status" value="1"/>
</dbReference>
<reference evidence="3" key="2">
    <citation type="submission" date="2015-01" db="EMBL/GenBank/DDBJ databases">
        <title>Evolutionary Origins and Diversification of the Mycorrhizal Mutualists.</title>
        <authorList>
            <consortium name="DOE Joint Genome Institute"/>
            <consortium name="Mycorrhizal Genomics Consortium"/>
            <person name="Kohler A."/>
            <person name="Kuo A."/>
            <person name="Nagy L.G."/>
            <person name="Floudas D."/>
            <person name="Copeland A."/>
            <person name="Barry K.W."/>
            <person name="Cichocki N."/>
            <person name="Veneault-Fourrey C."/>
            <person name="LaButti K."/>
            <person name="Lindquist E.A."/>
            <person name="Lipzen A."/>
            <person name="Lundell T."/>
            <person name="Morin E."/>
            <person name="Murat C."/>
            <person name="Riley R."/>
            <person name="Ohm R."/>
            <person name="Sun H."/>
            <person name="Tunlid A."/>
            <person name="Henrissat B."/>
            <person name="Grigoriev I.V."/>
            <person name="Hibbett D.S."/>
            <person name="Martin F."/>
        </authorList>
    </citation>
    <scope>NUCLEOTIDE SEQUENCE [LARGE SCALE GENOMIC DNA]</scope>
    <source>
        <strain evidence="3">441</strain>
    </source>
</reference>